<keyword evidence="7" id="KW-0446">Lipid-binding</keyword>
<dbReference type="Proteomes" id="UP000094112">
    <property type="component" value="Unassembled WGS sequence"/>
</dbReference>
<gene>
    <name evidence="12" type="ORF">WICANDRAFT_87980</name>
</gene>
<dbReference type="RefSeq" id="XP_019041651.1">
    <property type="nucleotide sequence ID" value="XM_019186132.1"/>
</dbReference>
<evidence type="ECO:0000313" key="12">
    <source>
        <dbReference type="EMBL" id="ODQ62444.1"/>
    </source>
</evidence>
<keyword evidence="4" id="KW-0812">Transmembrane</keyword>
<keyword evidence="3" id="KW-1134">Transmembrane beta strand</keyword>
<name>A0A1E3PB38_WICAA</name>
<keyword evidence="9" id="KW-0472">Membrane</keyword>
<evidence type="ECO:0000256" key="2">
    <source>
        <dbReference type="ARBA" id="ARBA00022448"/>
    </source>
</evidence>
<comment type="subcellular location">
    <subcellularLocation>
        <location evidence="1">Membrane</location>
    </subcellularLocation>
</comment>
<protein>
    <recommendedName>
        <fullName evidence="11">SMP-LTD domain-containing protein</fullName>
    </recommendedName>
</protein>
<reference evidence="12 13" key="1">
    <citation type="journal article" date="2016" name="Proc. Natl. Acad. Sci. U.S.A.">
        <title>Comparative genomics of biotechnologically important yeasts.</title>
        <authorList>
            <person name="Riley R."/>
            <person name="Haridas S."/>
            <person name="Wolfe K.H."/>
            <person name="Lopes M.R."/>
            <person name="Hittinger C.T."/>
            <person name="Goeker M."/>
            <person name="Salamov A.A."/>
            <person name="Wisecaver J.H."/>
            <person name="Long T.M."/>
            <person name="Calvey C.H."/>
            <person name="Aerts A.L."/>
            <person name="Barry K.W."/>
            <person name="Choi C."/>
            <person name="Clum A."/>
            <person name="Coughlan A.Y."/>
            <person name="Deshpande S."/>
            <person name="Douglass A.P."/>
            <person name="Hanson S.J."/>
            <person name="Klenk H.-P."/>
            <person name="LaButti K.M."/>
            <person name="Lapidus A."/>
            <person name="Lindquist E.A."/>
            <person name="Lipzen A.M."/>
            <person name="Meier-Kolthoff J.P."/>
            <person name="Ohm R.A."/>
            <person name="Otillar R.P."/>
            <person name="Pangilinan J.L."/>
            <person name="Peng Y."/>
            <person name="Rokas A."/>
            <person name="Rosa C.A."/>
            <person name="Scheuner C."/>
            <person name="Sibirny A.A."/>
            <person name="Slot J.C."/>
            <person name="Stielow J.B."/>
            <person name="Sun H."/>
            <person name="Kurtzman C.P."/>
            <person name="Blackwell M."/>
            <person name="Grigoriev I.V."/>
            <person name="Jeffries T.W."/>
        </authorList>
    </citation>
    <scope>NUCLEOTIDE SEQUENCE [LARGE SCALE GENOMIC DNA]</scope>
    <source>
        <strain evidence="13">ATCC 58044 / CBS 1984 / NCYC 433 / NRRL Y-366-8</strain>
    </source>
</reference>
<dbReference type="PROSITE" id="PS51847">
    <property type="entry name" value="SMP"/>
    <property type="match status" value="1"/>
</dbReference>
<evidence type="ECO:0000256" key="5">
    <source>
        <dbReference type="ARBA" id="ARBA00022787"/>
    </source>
</evidence>
<dbReference type="PANTHER" id="PTHR28185:SF1">
    <property type="entry name" value="MITOCHONDRIAL DISTRIBUTION AND MORPHOLOGY PROTEIN 34"/>
    <property type="match status" value="1"/>
</dbReference>
<proteinExistence type="predicted"/>
<evidence type="ECO:0000256" key="1">
    <source>
        <dbReference type="ARBA" id="ARBA00004370"/>
    </source>
</evidence>
<keyword evidence="5" id="KW-1000">Mitochondrion outer membrane</keyword>
<dbReference type="GO" id="GO:1990456">
    <property type="term" value="P:mitochondrion-endoplasmic reticulum membrane tethering"/>
    <property type="evidence" value="ECO:0007669"/>
    <property type="project" value="TreeGrafter"/>
</dbReference>
<dbReference type="GO" id="GO:0032865">
    <property type="term" value="C:ERMES complex"/>
    <property type="evidence" value="ECO:0007669"/>
    <property type="project" value="InterPro"/>
</dbReference>
<evidence type="ECO:0000256" key="9">
    <source>
        <dbReference type="ARBA" id="ARBA00023136"/>
    </source>
</evidence>
<dbReference type="CDD" id="cd21673">
    <property type="entry name" value="SMP_Mdm34"/>
    <property type="match status" value="1"/>
</dbReference>
<evidence type="ECO:0000256" key="4">
    <source>
        <dbReference type="ARBA" id="ARBA00022692"/>
    </source>
</evidence>
<keyword evidence="8" id="KW-0496">Mitochondrion</keyword>
<evidence type="ECO:0000313" key="13">
    <source>
        <dbReference type="Proteomes" id="UP000094112"/>
    </source>
</evidence>
<keyword evidence="6" id="KW-0445">Lipid transport</keyword>
<keyword evidence="2" id="KW-0813">Transport</keyword>
<feature type="domain" description="SMP-LTD" evidence="11">
    <location>
        <begin position="1"/>
        <end position="187"/>
    </location>
</feature>
<dbReference type="EMBL" id="KV454208">
    <property type="protein sequence ID" value="ODQ62444.1"/>
    <property type="molecule type" value="Genomic_DNA"/>
</dbReference>
<dbReference type="Pfam" id="PF26545">
    <property type="entry name" value="Mdm34_N"/>
    <property type="match status" value="1"/>
</dbReference>
<evidence type="ECO:0000256" key="8">
    <source>
        <dbReference type="ARBA" id="ARBA00023128"/>
    </source>
</evidence>
<organism evidence="12 13">
    <name type="scientific">Wickerhamomyces anomalus (strain ATCC 58044 / CBS 1984 / NCYC 433 / NRRL Y-366-8)</name>
    <name type="common">Yeast</name>
    <name type="synonym">Hansenula anomala</name>
    <dbReference type="NCBI Taxonomy" id="683960"/>
    <lineage>
        <taxon>Eukaryota</taxon>
        <taxon>Fungi</taxon>
        <taxon>Dikarya</taxon>
        <taxon>Ascomycota</taxon>
        <taxon>Saccharomycotina</taxon>
        <taxon>Saccharomycetes</taxon>
        <taxon>Phaffomycetales</taxon>
        <taxon>Wickerhamomycetaceae</taxon>
        <taxon>Wickerhamomyces</taxon>
    </lineage>
</organism>
<dbReference type="STRING" id="683960.A0A1E3PB38"/>
<accession>A0A1E3PB38</accession>
<evidence type="ECO:0000256" key="7">
    <source>
        <dbReference type="ARBA" id="ARBA00023121"/>
    </source>
</evidence>
<dbReference type="InterPro" id="IPR027536">
    <property type="entry name" value="MDM34"/>
</dbReference>
<dbReference type="GO" id="GO:0015914">
    <property type="term" value="P:phospholipid transport"/>
    <property type="evidence" value="ECO:0007669"/>
    <property type="project" value="TreeGrafter"/>
</dbReference>
<evidence type="ECO:0000256" key="6">
    <source>
        <dbReference type="ARBA" id="ARBA00023055"/>
    </source>
</evidence>
<evidence type="ECO:0000256" key="10">
    <source>
        <dbReference type="SAM" id="MobiDB-lite"/>
    </source>
</evidence>
<dbReference type="OrthoDB" id="3980760at2759"/>
<keyword evidence="13" id="KW-1185">Reference proteome</keyword>
<dbReference type="InterPro" id="IPR031468">
    <property type="entry name" value="SMP_LBD"/>
</dbReference>
<dbReference type="PANTHER" id="PTHR28185">
    <property type="entry name" value="MITOCHONDRIAL DISTRIBUTION AND MORPHOLOGY PROTEIN 34"/>
    <property type="match status" value="1"/>
</dbReference>
<dbReference type="AlphaFoldDB" id="A0A1E3PB38"/>
<dbReference type="GO" id="GO:0008289">
    <property type="term" value="F:lipid binding"/>
    <property type="evidence" value="ECO:0007669"/>
    <property type="project" value="UniProtKB-KW"/>
</dbReference>
<dbReference type="InterPro" id="IPR058825">
    <property type="entry name" value="MDM34_N"/>
</dbReference>
<dbReference type="GeneID" id="30203378"/>
<evidence type="ECO:0000256" key="3">
    <source>
        <dbReference type="ARBA" id="ARBA00022452"/>
    </source>
</evidence>
<evidence type="ECO:0000259" key="11">
    <source>
        <dbReference type="PROSITE" id="PS51847"/>
    </source>
</evidence>
<dbReference type="GO" id="GO:0007005">
    <property type="term" value="P:mitochondrion organization"/>
    <property type="evidence" value="ECO:0007669"/>
    <property type="project" value="InterPro"/>
</dbReference>
<feature type="region of interest" description="Disordered" evidence="10">
    <location>
        <begin position="279"/>
        <end position="331"/>
    </location>
</feature>
<sequence>MSFLFNWLDLSVLDLKSSINSILSATTIPQLPHKVSISSLSFGEKPPKFEVLDIIDLKEDKFKGLFKFNYDGELNVAFNTDYEANAIKLIDFDPFTKPNFVLTDKSTVLPVEFKIKNIKIDAILTVVYNGRVTVVFNDDPFIDLDIETSLDEFLDDDLFEMIKQDTLNLVTEMLKQDLPEMLHSLTLDDASTSNVSALLEQDINSPTLKRSISSLSLSEQPMNFKLQESLFDTLSLQPQGFTDVIQRVSLSKIEYQNLESTQAHHRLEERKKRRVIKMNKKEKKATKVQKDQKSSSPSLEIPRIEEEVLPEEEASYARTNSNSETSSTTLIDTSFGSSTNSLDDYLNSETLVVKELDPYESLIHPMDLLPFYKNDQNNLKISTNLSRPRGPSSNYINLNNDFKDFIIQKKDLMMTSSQVVDDSDDDDVFYDV</sequence>
<feature type="compositionally biased region" description="Low complexity" evidence="10">
    <location>
        <begin position="319"/>
        <end position="329"/>
    </location>
</feature>